<dbReference type="EMBL" id="FLQX01000130">
    <property type="protein sequence ID" value="SBT08100.1"/>
    <property type="molecule type" value="Genomic_DNA"/>
</dbReference>
<keyword evidence="2" id="KW-1185">Reference proteome</keyword>
<dbReference type="RefSeq" id="WP_186408065.1">
    <property type="nucleotide sequence ID" value="NZ_FLQX01000130.1"/>
</dbReference>
<accession>A0A1A8XSN5</accession>
<dbReference type="STRING" id="1860102.ACCAA_520028"/>
<organism evidence="1 2">
    <name type="scientific">Candidatus Accumulibacter aalborgensis</name>
    <dbReference type="NCBI Taxonomy" id="1860102"/>
    <lineage>
        <taxon>Bacteria</taxon>
        <taxon>Pseudomonadati</taxon>
        <taxon>Pseudomonadota</taxon>
        <taxon>Betaproteobacteria</taxon>
        <taxon>Candidatus Accumulibacter</taxon>
    </lineage>
</organism>
<protein>
    <submittedName>
        <fullName evidence="1">Uncharacterized protein</fullName>
    </submittedName>
</protein>
<sequence>MNPLRIDNKPGADTRHVVRHVLFFMADALEALANTGTLSEARALGASHVLSVCADALKETEKDEANPDGG</sequence>
<dbReference type="Proteomes" id="UP000199169">
    <property type="component" value="Unassembled WGS sequence"/>
</dbReference>
<name>A0A1A8XSN5_9PROT</name>
<evidence type="ECO:0000313" key="2">
    <source>
        <dbReference type="Proteomes" id="UP000199169"/>
    </source>
</evidence>
<dbReference type="AlphaFoldDB" id="A0A1A8XSN5"/>
<proteinExistence type="predicted"/>
<reference evidence="1 2" key="1">
    <citation type="submission" date="2016-06" db="EMBL/GenBank/DDBJ databases">
        <authorList>
            <person name="Kjaerup R.B."/>
            <person name="Dalgaard T.S."/>
            <person name="Juul-Madsen H.R."/>
        </authorList>
    </citation>
    <scope>NUCLEOTIDE SEQUENCE [LARGE SCALE GENOMIC DNA]</scope>
    <source>
        <strain evidence="1">3</strain>
    </source>
</reference>
<gene>
    <name evidence="1" type="ORF">ACCAA_520028</name>
</gene>
<evidence type="ECO:0000313" key="1">
    <source>
        <dbReference type="EMBL" id="SBT08100.1"/>
    </source>
</evidence>